<reference evidence="3" key="1">
    <citation type="submission" date="2016-11" db="UniProtKB">
        <authorList>
            <consortium name="WormBaseParasite"/>
        </authorList>
    </citation>
    <scope>IDENTIFICATION</scope>
</reference>
<protein>
    <submittedName>
        <fullName evidence="3">Uncharacterized protein</fullName>
    </submittedName>
</protein>
<evidence type="ECO:0000256" key="1">
    <source>
        <dbReference type="SAM" id="MobiDB-lite"/>
    </source>
</evidence>
<sequence>MADAHLHELLPSSPASSSSLQSVTPSYSLVLPVVTGYKTKNHTHTPPPSREFAAYRKVTTDMTTRRTVGTASEKRRITELIIGLASISFTENRAKLQCGAADTVSLALMSPCESFIKQQLAHSETNPINHVESLLITITFCSSSLWYSKGSVRVRQKDVIRRQRHA</sequence>
<feature type="compositionally biased region" description="Low complexity" evidence="1">
    <location>
        <begin position="9"/>
        <end position="21"/>
    </location>
</feature>
<feature type="region of interest" description="Disordered" evidence="1">
    <location>
        <begin position="1"/>
        <end position="21"/>
    </location>
</feature>
<keyword evidence="2" id="KW-1185">Reference proteome</keyword>
<dbReference type="AlphaFoldDB" id="A0A1I7YNC3"/>
<accession>A0A1I7YNC3</accession>
<dbReference type="Proteomes" id="UP000095287">
    <property type="component" value="Unplaced"/>
</dbReference>
<proteinExistence type="predicted"/>
<dbReference type="WBParaSite" id="L893_g18080.t1">
    <property type="protein sequence ID" value="L893_g18080.t1"/>
    <property type="gene ID" value="L893_g18080"/>
</dbReference>
<evidence type="ECO:0000313" key="3">
    <source>
        <dbReference type="WBParaSite" id="L893_g18080.t1"/>
    </source>
</evidence>
<name>A0A1I7YNC3_9BILA</name>
<organism evidence="2 3">
    <name type="scientific">Steinernema glaseri</name>
    <dbReference type="NCBI Taxonomy" id="37863"/>
    <lineage>
        <taxon>Eukaryota</taxon>
        <taxon>Metazoa</taxon>
        <taxon>Ecdysozoa</taxon>
        <taxon>Nematoda</taxon>
        <taxon>Chromadorea</taxon>
        <taxon>Rhabditida</taxon>
        <taxon>Tylenchina</taxon>
        <taxon>Panagrolaimomorpha</taxon>
        <taxon>Strongyloidoidea</taxon>
        <taxon>Steinernematidae</taxon>
        <taxon>Steinernema</taxon>
    </lineage>
</organism>
<evidence type="ECO:0000313" key="2">
    <source>
        <dbReference type="Proteomes" id="UP000095287"/>
    </source>
</evidence>